<dbReference type="Proteomes" id="UP000887116">
    <property type="component" value="Unassembled WGS sequence"/>
</dbReference>
<accession>A0A8X6HMR7</accession>
<dbReference type="EMBL" id="BMAO01028659">
    <property type="protein sequence ID" value="GFR26473.1"/>
    <property type="molecule type" value="Genomic_DNA"/>
</dbReference>
<gene>
    <name evidence="1" type="ORF">TNCT_422621</name>
</gene>
<sequence>MPHNHLLPNSTPSVSLGIISIFQSNGFDPGPVQRVLLCHGCPSAVVTPAIIVDALFWKGPRGMTPDPVHGSWNKGAFDVDKRFLVPFFAVPFGDVQARAIVPMRTLFTSLAAINQNLGPIFNAFRFLKIGKKFESEIGLRGLHYTRYRPTVVANSLRERTPTIVRGGGF</sequence>
<keyword evidence="2" id="KW-1185">Reference proteome</keyword>
<evidence type="ECO:0000313" key="2">
    <source>
        <dbReference type="Proteomes" id="UP000887116"/>
    </source>
</evidence>
<evidence type="ECO:0000313" key="1">
    <source>
        <dbReference type="EMBL" id="GFR26473.1"/>
    </source>
</evidence>
<comment type="caution">
    <text evidence="1">The sequence shown here is derived from an EMBL/GenBank/DDBJ whole genome shotgun (WGS) entry which is preliminary data.</text>
</comment>
<reference evidence="1" key="1">
    <citation type="submission" date="2020-07" db="EMBL/GenBank/DDBJ databases">
        <title>Multicomponent nature underlies the extraordinary mechanical properties of spider dragline silk.</title>
        <authorList>
            <person name="Kono N."/>
            <person name="Nakamura H."/>
            <person name="Mori M."/>
            <person name="Yoshida Y."/>
            <person name="Ohtoshi R."/>
            <person name="Malay A.D."/>
            <person name="Moran D.A.P."/>
            <person name="Tomita M."/>
            <person name="Numata K."/>
            <person name="Arakawa K."/>
        </authorList>
    </citation>
    <scope>NUCLEOTIDE SEQUENCE</scope>
</reference>
<proteinExistence type="predicted"/>
<organism evidence="1 2">
    <name type="scientific">Trichonephila clavata</name>
    <name type="common">Joro spider</name>
    <name type="synonym">Nephila clavata</name>
    <dbReference type="NCBI Taxonomy" id="2740835"/>
    <lineage>
        <taxon>Eukaryota</taxon>
        <taxon>Metazoa</taxon>
        <taxon>Ecdysozoa</taxon>
        <taxon>Arthropoda</taxon>
        <taxon>Chelicerata</taxon>
        <taxon>Arachnida</taxon>
        <taxon>Araneae</taxon>
        <taxon>Araneomorphae</taxon>
        <taxon>Entelegynae</taxon>
        <taxon>Araneoidea</taxon>
        <taxon>Nephilidae</taxon>
        <taxon>Trichonephila</taxon>
    </lineage>
</organism>
<name>A0A8X6HMR7_TRICU</name>
<protein>
    <submittedName>
        <fullName evidence="1">Uncharacterized protein</fullName>
    </submittedName>
</protein>
<dbReference type="AlphaFoldDB" id="A0A8X6HMR7"/>